<accession>A0AAE8SYD2</accession>
<gene>
    <name evidence="1" type="ORF">DNG_07592</name>
</gene>
<keyword evidence="2" id="KW-1185">Reference proteome</keyword>
<name>A0AAE8SYD2_9PEZI</name>
<protein>
    <submittedName>
        <fullName evidence="1">Uncharacterized protein</fullName>
    </submittedName>
</protein>
<evidence type="ECO:0000313" key="2">
    <source>
        <dbReference type="Proteomes" id="UP001187682"/>
    </source>
</evidence>
<dbReference type="EMBL" id="ONZQ02000011">
    <property type="protein sequence ID" value="SPO04907.1"/>
    <property type="molecule type" value="Genomic_DNA"/>
</dbReference>
<comment type="caution">
    <text evidence="1">The sequence shown here is derived from an EMBL/GenBank/DDBJ whole genome shotgun (WGS) entry which is preliminary data.</text>
</comment>
<dbReference type="Proteomes" id="UP001187682">
    <property type="component" value="Unassembled WGS sequence"/>
</dbReference>
<sequence>MASRVPTSFIKAAGRQVQARALSTTATRRVADKVGAENTSFARRVWADPQKRRLAIGGFLALSAVEGYAAVEYGPGLWASLGKGGKEPVEWPPKDEQLFMGRLH</sequence>
<proteinExistence type="predicted"/>
<evidence type="ECO:0000313" key="1">
    <source>
        <dbReference type="EMBL" id="SPO04907.1"/>
    </source>
</evidence>
<dbReference type="AlphaFoldDB" id="A0AAE8SYD2"/>
<organism evidence="1 2">
    <name type="scientific">Cephalotrichum gorgonifer</name>
    <dbReference type="NCBI Taxonomy" id="2041049"/>
    <lineage>
        <taxon>Eukaryota</taxon>
        <taxon>Fungi</taxon>
        <taxon>Dikarya</taxon>
        <taxon>Ascomycota</taxon>
        <taxon>Pezizomycotina</taxon>
        <taxon>Sordariomycetes</taxon>
        <taxon>Hypocreomycetidae</taxon>
        <taxon>Microascales</taxon>
        <taxon>Microascaceae</taxon>
        <taxon>Cephalotrichum</taxon>
    </lineage>
</organism>
<reference evidence="1" key="1">
    <citation type="submission" date="2018-03" db="EMBL/GenBank/DDBJ databases">
        <authorList>
            <person name="Guldener U."/>
        </authorList>
    </citation>
    <scope>NUCLEOTIDE SEQUENCE</scope>
</reference>